<keyword evidence="1" id="KW-1133">Transmembrane helix</keyword>
<comment type="caution">
    <text evidence="2">The sequence shown here is derived from an EMBL/GenBank/DDBJ whole genome shotgun (WGS) entry which is preliminary data.</text>
</comment>
<feature type="transmembrane region" description="Helical" evidence="1">
    <location>
        <begin position="97"/>
        <end position="118"/>
    </location>
</feature>
<evidence type="ECO:0000256" key="1">
    <source>
        <dbReference type="SAM" id="Phobius"/>
    </source>
</evidence>
<name>A0ABY1QRY0_9BACT</name>
<reference evidence="2 3" key="1">
    <citation type="submission" date="2017-05" db="EMBL/GenBank/DDBJ databases">
        <authorList>
            <person name="Varghese N."/>
            <person name="Submissions S."/>
        </authorList>
    </citation>
    <scope>NUCLEOTIDE SEQUENCE [LARGE SCALE GENOMIC DNA]</scope>
    <source>
        <strain evidence="2 3">DSM 25457</strain>
    </source>
</reference>
<proteinExistence type="predicted"/>
<sequence length="163" mass="18092">MAEPLFFMTPQNPYKPSVVESRADPGPPPRYRMLASLLALSAALIAYRYVPLFIGFQRADMTLFHWIAIFAPTVYLLAASCLGAVGEYRGSATISSSLPIILAPTLMIAMWIMFGFYWERDFASFGFSSLFYAGPQAIVVFLAPLYYCLSFVRARSTSIARSG</sequence>
<accession>A0ABY1QRY0</accession>
<keyword evidence="1" id="KW-0812">Transmembrane</keyword>
<organism evidence="2 3">
    <name type="scientific">Neorhodopirellula lusitana</name>
    <dbReference type="NCBI Taxonomy" id="445327"/>
    <lineage>
        <taxon>Bacteria</taxon>
        <taxon>Pseudomonadati</taxon>
        <taxon>Planctomycetota</taxon>
        <taxon>Planctomycetia</taxon>
        <taxon>Pirellulales</taxon>
        <taxon>Pirellulaceae</taxon>
        <taxon>Neorhodopirellula</taxon>
    </lineage>
</organism>
<gene>
    <name evidence="2" type="ORF">SAMN06265222_12919</name>
</gene>
<feature type="transmembrane region" description="Helical" evidence="1">
    <location>
        <begin position="130"/>
        <end position="152"/>
    </location>
</feature>
<evidence type="ECO:0000313" key="3">
    <source>
        <dbReference type="Proteomes" id="UP001158067"/>
    </source>
</evidence>
<dbReference type="EMBL" id="FXUG01000029">
    <property type="protein sequence ID" value="SMP79132.1"/>
    <property type="molecule type" value="Genomic_DNA"/>
</dbReference>
<evidence type="ECO:0000313" key="2">
    <source>
        <dbReference type="EMBL" id="SMP79132.1"/>
    </source>
</evidence>
<protein>
    <recommendedName>
        <fullName evidence="4">Transmembrane protein</fullName>
    </recommendedName>
</protein>
<keyword evidence="3" id="KW-1185">Reference proteome</keyword>
<dbReference type="Proteomes" id="UP001158067">
    <property type="component" value="Unassembled WGS sequence"/>
</dbReference>
<dbReference type="RefSeq" id="WP_283435598.1">
    <property type="nucleotide sequence ID" value="NZ_FXUG01000029.1"/>
</dbReference>
<keyword evidence="1" id="KW-0472">Membrane</keyword>
<evidence type="ECO:0008006" key="4">
    <source>
        <dbReference type="Google" id="ProtNLM"/>
    </source>
</evidence>
<feature type="transmembrane region" description="Helical" evidence="1">
    <location>
        <begin position="31"/>
        <end position="50"/>
    </location>
</feature>
<feature type="transmembrane region" description="Helical" evidence="1">
    <location>
        <begin position="62"/>
        <end position="85"/>
    </location>
</feature>